<feature type="compositionally biased region" description="Acidic residues" evidence="2">
    <location>
        <begin position="136"/>
        <end position="146"/>
    </location>
</feature>
<feature type="compositionally biased region" description="Basic and acidic residues" evidence="2">
    <location>
        <begin position="154"/>
        <end position="172"/>
    </location>
</feature>
<sequence length="202" mass="22229">MDPPPHATNWHWQTERLTLNANRTATDDQTSTSGEARMARDVQALNERLAILRSSMSIWFSHFQRRMDTLADGFDAMHIMLTNMNTRLNKVEDLAAETETKVLNLAAEMDTEVLNLAAEMDAKVLNLELKMAELSDGSDSDSDSGSDEAASSHSVKDVKDATAGHSVKDVKEEVTAGHSVTVRLEANLAIITVSPTHKDLRP</sequence>
<gene>
    <name evidence="3" type="ORF">G6O67_004195</name>
</gene>
<organism evidence="3 4">
    <name type="scientific">Ophiocordyceps sinensis</name>
    <dbReference type="NCBI Taxonomy" id="72228"/>
    <lineage>
        <taxon>Eukaryota</taxon>
        <taxon>Fungi</taxon>
        <taxon>Dikarya</taxon>
        <taxon>Ascomycota</taxon>
        <taxon>Pezizomycotina</taxon>
        <taxon>Sordariomycetes</taxon>
        <taxon>Hypocreomycetidae</taxon>
        <taxon>Hypocreales</taxon>
        <taxon>Ophiocordycipitaceae</taxon>
        <taxon>Ophiocordyceps</taxon>
    </lineage>
</organism>
<evidence type="ECO:0000256" key="1">
    <source>
        <dbReference type="SAM" id="Coils"/>
    </source>
</evidence>
<evidence type="ECO:0000313" key="3">
    <source>
        <dbReference type="EMBL" id="KAF4507728.1"/>
    </source>
</evidence>
<evidence type="ECO:0000256" key="2">
    <source>
        <dbReference type="SAM" id="MobiDB-lite"/>
    </source>
</evidence>
<accession>A0A8H4PNH3</accession>
<dbReference type="EMBL" id="JAAVMX010000005">
    <property type="protein sequence ID" value="KAF4507728.1"/>
    <property type="molecule type" value="Genomic_DNA"/>
</dbReference>
<feature type="region of interest" description="Disordered" evidence="2">
    <location>
        <begin position="135"/>
        <end position="172"/>
    </location>
</feature>
<comment type="caution">
    <text evidence="3">The sequence shown here is derived from an EMBL/GenBank/DDBJ whole genome shotgun (WGS) entry which is preliminary data.</text>
</comment>
<reference evidence="3 4" key="1">
    <citation type="journal article" date="2020" name="Genome Biol. Evol.">
        <title>A new high-quality draft genome assembly of the Chinese cordyceps Ophiocordyceps sinensis.</title>
        <authorList>
            <person name="Shu R."/>
            <person name="Zhang J."/>
            <person name="Meng Q."/>
            <person name="Zhang H."/>
            <person name="Zhou G."/>
            <person name="Li M."/>
            <person name="Wu P."/>
            <person name="Zhao Y."/>
            <person name="Chen C."/>
            <person name="Qin Q."/>
        </authorList>
    </citation>
    <scope>NUCLEOTIDE SEQUENCE [LARGE SCALE GENOMIC DNA]</scope>
    <source>
        <strain evidence="3 4">IOZ07</strain>
    </source>
</reference>
<protein>
    <submittedName>
        <fullName evidence="3">Uncharacterized protein</fullName>
    </submittedName>
</protein>
<keyword evidence="4" id="KW-1185">Reference proteome</keyword>
<evidence type="ECO:0000313" key="4">
    <source>
        <dbReference type="Proteomes" id="UP000557566"/>
    </source>
</evidence>
<proteinExistence type="predicted"/>
<feature type="coiled-coil region" evidence="1">
    <location>
        <begin position="81"/>
        <end position="108"/>
    </location>
</feature>
<keyword evidence="1" id="KW-0175">Coiled coil</keyword>
<name>A0A8H4PNH3_9HYPO</name>
<dbReference type="Proteomes" id="UP000557566">
    <property type="component" value="Unassembled WGS sequence"/>
</dbReference>
<dbReference type="AlphaFoldDB" id="A0A8H4PNH3"/>